<feature type="compositionally biased region" description="Basic residues" evidence="1">
    <location>
        <begin position="48"/>
        <end position="58"/>
    </location>
</feature>
<dbReference type="OrthoDB" id="413860at2759"/>
<accession>A0A6J8BMT6</accession>
<reference evidence="2 3" key="1">
    <citation type="submission" date="2020-06" db="EMBL/GenBank/DDBJ databases">
        <authorList>
            <person name="Li R."/>
            <person name="Bekaert M."/>
        </authorList>
    </citation>
    <scope>NUCLEOTIDE SEQUENCE [LARGE SCALE GENOMIC DNA]</scope>
    <source>
        <strain evidence="3">wild</strain>
    </source>
</reference>
<name>A0A6J8BMT6_MYTCO</name>
<evidence type="ECO:0000313" key="3">
    <source>
        <dbReference type="Proteomes" id="UP000507470"/>
    </source>
</evidence>
<proteinExistence type="predicted"/>
<organism evidence="2 3">
    <name type="scientific">Mytilus coruscus</name>
    <name type="common">Sea mussel</name>
    <dbReference type="NCBI Taxonomy" id="42192"/>
    <lineage>
        <taxon>Eukaryota</taxon>
        <taxon>Metazoa</taxon>
        <taxon>Spiralia</taxon>
        <taxon>Lophotrochozoa</taxon>
        <taxon>Mollusca</taxon>
        <taxon>Bivalvia</taxon>
        <taxon>Autobranchia</taxon>
        <taxon>Pteriomorphia</taxon>
        <taxon>Mytilida</taxon>
        <taxon>Mytiloidea</taxon>
        <taxon>Mytilidae</taxon>
        <taxon>Mytilinae</taxon>
        <taxon>Mytilus</taxon>
    </lineage>
</organism>
<dbReference type="Proteomes" id="UP000507470">
    <property type="component" value="Unassembled WGS sequence"/>
</dbReference>
<protein>
    <submittedName>
        <fullName evidence="2">Uncharacterized protein</fullName>
    </submittedName>
</protein>
<dbReference type="AlphaFoldDB" id="A0A6J8BMT6"/>
<gene>
    <name evidence="2" type="ORF">MCOR_20043</name>
</gene>
<feature type="region of interest" description="Disordered" evidence="1">
    <location>
        <begin position="36"/>
        <end position="69"/>
    </location>
</feature>
<evidence type="ECO:0000256" key="1">
    <source>
        <dbReference type="SAM" id="MobiDB-lite"/>
    </source>
</evidence>
<evidence type="ECO:0000313" key="2">
    <source>
        <dbReference type="EMBL" id="CAC5384400.1"/>
    </source>
</evidence>
<keyword evidence="3" id="KW-1185">Reference proteome</keyword>
<dbReference type="EMBL" id="CACVKT020003553">
    <property type="protein sequence ID" value="CAC5384400.1"/>
    <property type="molecule type" value="Genomic_DNA"/>
</dbReference>
<sequence length="150" mass="17772">MMIILKEKIQEVKQEVKTDIQHMQSRVDTLEKTIAESKVNNKSSESHRRNKSQRRNYQRRGESGYRPCKNRKAVGIDDIPAEVWKNKVAVELLYRIISGCFELGHVPKTVDKWHYQSYSETWNERQQVSTNLSMSYPYICSMQDILYRSK</sequence>